<feature type="compositionally biased region" description="Low complexity" evidence="1">
    <location>
        <begin position="46"/>
        <end position="67"/>
    </location>
</feature>
<dbReference type="PROSITE" id="PS51257">
    <property type="entry name" value="PROKAR_LIPOPROTEIN"/>
    <property type="match status" value="1"/>
</dbReference>
<feature type="signal peptide" evidence="2">
    <location>
        <begin position="1"/>
        <end position="22"/>
    </location>
</feature>
<dbReference type="OrthoDB" id="1267107at2"/>
<dbReference type="EMBL" id="QRDZ01000007">
    <property type="protein sequence ID" value="RED84117.1"/>
    <property type="molecule type" value="Genomic_DNA"/>
</dbReference>
<evidence type="ECO:0000313" key="4">
    <source>
        <dbReference type="Proteomes" id="UP000256977"/>
    </source>
</evidence>
<protein>
    <submittedName>
        <fullName evidence="3">Uncharacterized protein</fullName>
    </submittedName>
</protein>
<dbReference type="RefSeq" id="WP_116060736.1">
    <property type="nucleotide sequence ID" value="NZ_QRDZ01000007.1"/>
</dbReference>
<accession>A0A3D9KE84</accession>
<feature type="region of interest" description="Disordered" evidence="1">
    <location>
        <begin position="29"/>
        <end position="74"/>
    </location>
</feature>
<proteinExistence type="predicted"/>
<keyword evidence="2" id="KW-0732">Signal</keyword>
<comment type="caution">
    <text evidence="3">The sequence shown here is derived from an EMBL/GenBank/DDBJ whole genome shotgun (WGS) entry which is preliminary data.</text>
</comment>
<evidence type="ECO:0000256" key="2">
    <source>
        <dbReference type="SAM" id="SignalP"/>
    </source>
</evidence>
<reference evidence="3 4" key="1">
    <citation type="submission" date="2018-07" db="EMBL/GenBank/DDBJ databases">
        <title>Genomic Encyclopedia of Type Strains, Phase III (KMG-III): the genomes of soil and plant-associated and newly described type strains.</title>
        <authorList>
            <person name="Whitman W."/>
        </authorList>
    </citation>
    <scope>NUCLEOTIDE SEQUENCE [LARGE SCALE GENOMIC DNA]</scope>
    <source>
        <strain evidence="3 4">CECT 7287</strain>
    </source>
</reference>
<organism evidence="3 4">
    <name type="scientific">Cohnella phaseoli</name>
    <dbReference type="NCBI Taxonomy" id="456490"/>
    <lineage>
        <taxon>Bacteria</taxon>
        <taxon>Bacillati</taxon>
        <taxon>Bacillota</taxon>
        <taxon>Bacilli</taxon>
        <taxon>Bacillales</taxon>
        <taxon>Paenibacillaceae</taxon>
        <taxon>Cohnella</taxon>
    </lineage>
</organism>
<feature type="chain" id="PRO_5038940128" evidence="2">
    <location>
        <begin position="23"/>
        <end position="238"/>
    </location>
</feature>
<dbReference type="Proteomes" id="UP000256977">
    <property type="component" value="Unassembled WGS sequence"/>
</dbReference>
<evidence type="ECO:0000256" key="1">
    <source>
        <dbReference type="SAM" id="MobiDB-lite"/>
    </source>
</evidence>
<name>A0A3D9KE84_9BACL</name>
<gene>
    <name evidence="3" type="ORF">DFP98_107226</name>
</gene>
<evidence type="ECO:0000313" key="3">
    <source>
        <dbReference type="EMBL" id="RED84117.1"/>
    </source>
</evidence>
<dbReference type="AlphaFoldDB" id="A0A3D9KE84"/>
<sequence>MRSKFPLLAAVLLAVLLAGCGAATNKNGATDAPITFPPASSLGGQATSTASEEPSVEPSESSPAPSTDQEQTSDAKIKELALEAVGYLRERDLGSLVTLIDPEQGLRFSPYPYVNVDTDLSFKPETFPTFKDEKKLKWGEADGSGEPIELTFRDYYEQFVYTKDFADAPQVNVNKIVGTGNAIFNVPEVYPGASYVEFYFPGFDEELDGMDWQSLVLVFTPAGDDWHLVGIVHGQWTI</sequence>
<keyword evidence="4" id="KW-1185">Reference proteome</keyword>